<proteinExistence type="predicted"/>
<sequence length="66" mass="7149">MWRGGLPPLGREAPPAFQWVYDCFAVERGQAPSPQVASTGLSASSPLPPKTLYNVRLLAIPQSKEL</sequence>
<accession>A0A502HJG5</accession>
<comment type="caution">
    <text evidence="1">The sequence shown here is derived from an EMBL/GenBank/DDBJ whole genome shotgun (WGS) entry which is preliminary data.</text>
</comment>
<evidence type="ECO:0000313" key="2">
    <source>
        <dbReference type="Proteomes" id="UP000317933"/>
    </source>
</evidence>
<dbReference type="AlphaFoldDB" id="A0A502HJG5"/>
<gene>
    <name evidence="1" type="ORF">EAH78_22170</name>
</gene>
<reference evidence="1 2" key="1">
    <citation type="journal article" date="2019" name="Environ. Microbiol.">
        <title>Species interactions and distinct microbial communities in high Arctic permafrost affected cryosols are associated with the CH4 and CO2 gas fluxes.</title>
        <authorList>
            <person name="Altshuler I."/>
            <person name="Hamel J."/>
            <person name="Turney S."/>
            <person name="Magnuson E."/>
            <person name="Levesque R."/>
            <person name="Greer C."/>
            <person name="Whyte L.G."/>
        </authorList>
    </citation>
    <scope>NUCLEOTIDE SEQUENCE [LARGE SCALE GENOMIC DNA]</scope>
    <source>
        <strain evidence="1 2">E3</strain>
    </source>
</reference>
<organism evidence="1 2">
    <name type="scientific">Pseudomonas arsenicoxydans</name>
    <dbReference type="NCBI Taxonomy" id="702115"/>
    <lineage>
        <taxon>Bacteria</taxon>
        <taxon>Pseudomonadati</taxon>
        <taxon>Pseudomonadota</taxon>
        <taxon>Gammaproteobacteria</taxon>
        <taxon>Pseudomonadales</taxon>
        <taxon>Pseudomonadaceae</taxon>
        <taxon>Pseudomonas</taxon>
    </lineage>
</organism>
<name>A0A502HJG5_9PSED</name>
<dbReference type="Proteomes" id="UP000317933">
    <property type="component" value="Unassembled WGS sequence"/>
</dbReference>
<protein>
    <submittedName>
        <fullName evidence="1">Uncharacterized protein</fullName>
    </submittedName>
</protein>
<dbReference type="EMBL" id="RCZE01000011">
    <property type="protein sequence ID" value="TPG74937.1"/>
    <property type="molecule type" value="Genomic_DNA"/>
</dbReference>
<evidence type="ECO:0000313" key="1">
    <source>
        <dbReference type="EMBL" id="TPG74937.1"/>
    </source>
</evidence>